<proteinExistence type="predicted"/>
<organism evidence="1 2">
    <name type="scientific">Solimonas aquatica</name>
    <dbReference type="NCBI Taxonomy" id="489703"/>
    <lineage>
        <taxon>Bacteria</taxon>
        <taxon>Pseudomonadati</taxon>
        <taxon>Pseudomonadota</taxon>
        <taxon>Gammaproteobacteria</taxon>
        <taxon>Nevskiales</taxon>
        <taxon>Nevskiaceae</taxon>
        <taxon>Solimonas</taxon>
    </lineage>
</organism>
<dbReference type="Proteomes" id="UP000199233">
    <property type="component" value="Unassembled WGS sequence"/>
</dbReference>
<dbReference type="EMBL" id="FOFS01000004">
    <property type="protein sequence ID" value="SEQ18048.1"/>
    <property type="molecule type" value="Genomic_DNA"/>
</dbReference>
<keyword evidence="2" id="KW-1185">Reference proteome</keyword>
<evidence type="ECO:0000313" key="2">
    <source>
        <dbReference type="Proteomes" id="UP000199233"/>
    </source>
</evidence>
<name>A0A1H9DZE4_9GAMM</name>
<dbReference type="AlphaFoldDB" id="A0A1H9DZE4"/>
<reference evidence="1 2" key="1">
    <citation type="submission" date="2016-10" db="EMBL/GenBank/DDBJ databases">
        <authorList>
            <person name="de Groot N.N."/>
        </authorList>
    </citation>
    <scope>NUCLEOTIDE SEQUENCE [LARGE SCALE GENOMIC DNA]</scope>
    <source>
        <strain evidence="1 2">DSM 25927</strain>
    </source>
</reference>
<accession>A0A1H9DZE4</accession>
<sequence>MQNHPIHIYNSSFRIVYYSLCGLASFPTPLSHSCEPALSRLDWGCPLRLYCAASLLLSILLAACGAGAPVKAPVPVQAALPTPPDENYHHLNFDQKLDYLAALLQFRAGASLRADQASADQEMRRVLSAMSLDERGYTAAGVYLLLLRGPGRPPSNVERTPWEKDLLAVAQNDPVLTGAIARRNFVPFPLFQWNTDSINSFQDSLKQSLIFDATHGNAQACSALANLDYKTLSDQAFKRETCAGVPGAPPIYRVEAQAWAQARQRTAQIDQAERADALKLAQYCASVGVPVTSFNNIDRGRSQERALTADQLPDRNLLRTNPIQFSEDVADNLSRSAELQKLWTGSMITPILTPRTFKSMARPMCGG</sequence>
<gene>
    <name evidence="1" type="ORF">SAMN04488038_104198</name>
</gene>
<protein>
    <submittedName>
        <fullName evidence="1">Uncharacterized protein</fullName>
    </submittedName>
</protein>
<evidence type="ECO:0000313" key="1">
    <source>
        <dbReference type="EMBL" id="SEQ18048.1"/>
    </source>
</evidence>